<dbReference type="Proteomes" id="UP000194137">
    <property type="component" value="Chromosome"/>
</dbReference>
<dbReference type="EMBL" id="CP021112">
    <property type="protein sequence ID" value="ARP99279.1"/>
    <property type="molecule type" value="Genomic_DNA"/>
</dbReference>
<gene>
    <name evidence="8" type="primary">rpsT</name>
    <name evidence="9" type="ORF">CAK95_09445</name>
</gene>
<evidence type="ECO:0000256" key="1">
    <source>
        <dbReference type="ARBA" id="ARBA00003134"/>
    </source>
</evidence>
<evidence type="ECO:0000256" key="6">
    <source>
        <dbReference type="ARBA" id="ARBA00023274"/>
    </source>
</evidence>
<dbReference type="GO" id="GO:0070181">
    <property type="term" value="F:small ribosomal subunit rRNA binding"/>
    <property type="evidence" value="ECO:0007669"/>
    <property type="project" value="TreeGrafter"/>
</dbReference>
<comment type="similarity">
    <text evidence="2 8">Belongs to the bacterial ribosomal protein bS20 family.</text>
</comment>
<accession>A0A1W6ZPI6</accession>
<keyword evidence="10" id="KW-1185">Reference proteome</keyword>
<evidence type="ECO:0000256" key="5">
    <source>
        <dbReference type="ARBA" id="ARBA00022980"/>
    </source>
</evidence>
<evidence type="ECO:0000256" key="4">
    <source>
        <dbReference type="ARBA" id="ARBA00022884"/>
    </source>
</evidence>
<evidence type="ECO:0000256" key="3">
    <source>
        <dbReference type="ARBA" id="ARBA00022730"/>
    </source>
</evidence>
<dbReference type="NCBIfam" id="TIGR00029">
    <property type="entry name" value="S20"/>
    <property type="match status" value="1"/>
</dbReference>
<dbReference type="PANTHER" id="PTHR33398">
    <property type="entry name" value="30S RIBOSOMAL PROTEIN S20"/>
    <property type="match status" value="1"/>
</dbReference>
<protein>
    <recommendedName>
        <fullName evidence="7 8">Small ribosomal subunit protein bS20</fullName>
    </recommendedName>
</protein>
<dbReference type="GO" id="GO:0005829">
    <property type="term" value="C:cytosol"/>
    <property type="evidence" value="ECO:0007669"/>
    <property type="project" value="TreeGrafter"/>
</dbReference>
<dbReference type="InterPro" id="IPR036510">
    <property type="entry name" value="Ribosomal_bS20_sf"/>
</dbReference>
<evidence type="ECO:0000256" key="7">
    <source>
        <dbReference type="ARBA" id="ARBA00035136"/>
    </source>
</evidence>
<dbReference type="PANTHER" id="PTHR33398:SF1">
    <property type="entry name" value="SMALL RIBOSOMAL SUBUNIT PROTEIN BS20C"/>
    <property type="match status" value="1"/>
</dbReference>
<dbReference type="HAMAP" id="MF_00500">
    <property type="entry name" value="Ribosomal_bS20"/>
    <property type="match status" value="1"/>
</dbReference>
<dbReference type="OrthoDB" id="9807974at2"/>
<dbReference type="AlphaFoldDB" id="A0A1W6ZPI6"/>
<dbReference type="GO" id="GO:0003735">
    <property type="term" value="F:structural constituent of ribosome"/>
    <property type="evidence" value="ECO:0007669"/>
    <property type="project" value="InterPro"/>
</dbReference>
<keyword evidence="3 8" id="KW-0699">rRNA-binding</keyword>
<evidence type="ECO:0000256" key="8">
    <source>
        <dbReference type="HAMAP-Rule" id="MF_00500"/>
    </source>
</evidence>
<name>A0A1W6ZPI6_9HYPH</name>
<keyword evidence="4 8" id="KW-0694">RNA-binding</keyword>
<proteinExistence type="inferred from homology"/>
<keyword evidence="5 8" id="KW-0689">Ribosomal protein</keyword>
<dbReference type="InterPro" id="IPR002583">
    <property type="entry name" value="Ribosomal_bS20"/>
</dbReference>
<evidence type="ECO:0000256" key="2">
    <source>
        <dbReference type="ARBA" id="ARBA00007634"/>
    </source>
</evidence>
<dbReference type="GO" id="GO:0006412">
    <property type="term" value="P:translation"/>
    <property type="evidence" value="ECO:0007669"/>
    <property type="project" value="UniProtKB-UniRule"/>
</dbReference>
<comment type="function">
    <text evidence="1 8">Binds directly to 16S ribosomal RNA.</text>
</comment>
<evidence type="ECO:0000313" key="9">
    <source>
        <dbReference type="EMBL" id="ARP99279.1"/>
    </source>
</evidence>
<dbReference type="STRING" id="1235591.CAK95_09445"/>
<keyword evidence="6 8" id="KW-0687">Ribonucleoprotein</keyword>
<dbReference type="KEGG" id="psin:CAK95_09445"/>
<dbReference type="GO" id="GO:0015935">
    <property type="term" value="C:small ribosomal subunit"/>
    <property type="evidence" value="ECO:0007669"/>
    <property type="project" value="TreeGrafter"/>
</dbReference>
<dbReference type="RefSeq" id="WP_086087688.1">
    <property type="nucleotide sequence ID" value="NZ_CP021112.1"/>
</dbReference>
<sequence>MANTRSAKRKTREIARRTKINQHRRSMMRGHIRKVEEAITSGDRNAALAALKAAEPQIMRASQKGIVHKKTASRKVSRLTHRIAKLAQ</sequence>
<dbReference type="SUPFAM" id="SSF46992">
    <property type="entry name" value="Ribosomal protein S20"/>
    <property type="match status" value="1"/>
</dbReference>
<evidence type="ECO:0000313" key="10">
    <source>
        <dbReference type="Proteomes" id="UP000194137"/>
    </source>
</evidence>
<organism evidence="9 10">
    <name type="scientific">Pseudorhodoplanes sinuspersici</name>
    <dbReference type="NCBI Taxonomy" id="1235591"/>
    <lineage>
        <taxon>Bacteria</taxon>
        <taxon>Pseudomonadati</taxon>
        <taxon>Pseudomonadota</taxon>
        <taxon>Alphaproteobacteria</taxon>
        <taxon>Hyphomicrobiales</taxon>
        <taxon>Pseudorhodoplanes</taxon>
    </lineage>
</organism>
<dbReference type="Pfam" id="PF01649">
    <property type="entry name" value="Ribosomal_S20p"/>
    <property type="match status" value="1"/>
</dbReference>
<dbReference type="Gene3D" id="1.20.58.110">
    <property type="entry name" value="Ribosomal protein S20"/>
    <property type="match status" value="1"/>
</dbReference>
<reference evidence="9 10" key="1">
    <citation type="submission" date="2017-05" db="EMBL/GenBank/DDBJ databases">
        <title>Full genome sequence of Pseudorhodoplanes sinuspersici.</title>
        <authorList>
            <person name="Dastgheib S.M.M."/>
            <person name="Shavandi M."/>
            <person name="Tirandaz H."/>
        </authorList>
    </citation>
    <scope>NUCLEOTIDE SEQUENCE [LARGE SCALE GENOMIC DNA]</scope>
    <source>
        <strain evidence="9 10">RIPI110</strain>
    </source>
</reference>